<evidence type="ECO:0008006" key="4">
    <source>
        <dbReference type="Google" id="ProtNLM"/>
    </source>
</evidence>
<name>A0A0D2FUP5_9EURO</name>
<gene>
    <name evidence="2" type="ORF">PV04_02538</name>
</gene>
<keyword evidence="1" id="KW-0732">Signal</keyword>
<proteinExistence type="predicted"/>
<dbReference type="InterPro" id="IPR021851">
    <property type="entry name" value="DUF3455"/>
</dbReference>
<dbReference type="AlphaFoldDB" id="A0A0D2FUP5"/>
<sequence length="251" mass="26587">MKYSILLASMATTLMAAPVTPYQFEWTPTLAGYFDVVFQYMQQAKTPGRPPVTCDLSRAAMPVAPTPLPFPPGLVLEHVAVGRGVQNYTCDNATATPAAVGAVARFYNASCIAADWPDLLGLIPNLALQYPLPADPAAPLAPSDLQLSTHHFFSNTTTPVFAFDAATSPDLGTVFAEKGNSSTAPANAVPGVNGVGNGAVPWLYLTTRPTTQGDIKAVYRLNTAGGQPPETCANMPAAFSVDYAAVYWFWK</sequence>
<evidence type="ECO:0000256" key="1">
    <source>
        <dbReference type="SAM" id="SignalP"/>
    </source>
</evidence>
<accession>A0A0D2FUP5</accession>
<dbReference type="Proteomes" id="UP000054266">
    <property type="component" value="Unassembled WGS sequence"/>
</dbReference>
<protein>
    <recommendedName>
        <fullName evidence="4">Malate dehydrogenase</fullName>
    </recommendedName>
</protein>
<feature type="signal peptide" evidence="1">
    <location>
        <begin position="1"/>
        <end position="16"/>
    </location>
</feature>
<dbReference type="HOGENOM" id="CLU_067863_0_0_1"/>
<feature type="chain" id="PRO_5002257987" description="Malate dehydrogenase" evidence="1">
    <location>
        <begin position="17"/>
        <end position="251"/>
    </location>
</feature>
<evidence type="ECO:0000313" key="3">
    <source>
        <dbReference type="Proteomes" id="UP000054266"/>
    </source>
</evidence>
<keyword evidence="3" id="KW-1185">Reference proteome</keyword>
<dbReference type="Pfam" id="PF11693">
    <property type="entry name" value="DUF2990"/>
    <property type="match status" value="1"/>
</dbReference>
<dbReference type="PANTHER" id="PTHR35567:SF1">
    <property type="entry name" value="CONSERVED FUNGAL PROTEIN (AFU_ORTHOLOGUE AFUA_1G14230)"/>
    <property type="match status" value="1"/>
</dbReference>
<dbReference type="InterPro" id="IPR021706">
    <property type="entry name" value="DUF2990"/>
</dbReference>
<reference evidence="2 3" key="1">
    <citation type="submission" date="2015-01" db="EMBL/GenBank/DDBJ databases">
        <title>The Genome Sequence of Capronia semiimmersa CBS27337.</title>
        <authorList>
            <consortium name="The Broad Institute Genomics Platform"/>
            <person name="Cuomo C."/>
            <person name="de Hoog S."/>
            <person name="Gorbushina A."/>
            <person name="Stielow B."/>
            <person name="Teixiera M."/>
            <person name="Abouelleil A."/>
            <person name="Chapman S.B."/>
            <person name="Priest M."/>
            <person name="Young S.K."/>
            <person name="Wortman J."/>
            <person name="Nusbaum C."/>
            <person name="Birren B."/>
        </authorList>
    </citation>
    <scope>NUCLEOTIDE SEQUENCE [LARGE SCALE GENOMIC DNA]</scope>
    <source>
        <strain evidence="2 3">CBS 27337</strain>
    </source>
</reference>
<dbReference type="PANTHER" id="PTHR35567">
    <property type="entry name" value="MALATE DEHYDROGENASE (AFU_ORTHOLOGUE AFUA_2G13800)"/>
    <property type="match status" value="1"/>
</dbReference>
<organism evidence="2 3">
    <name type="scientific">Phialophora macrospora</name>
    <dbReference type="NCBI Taxonomy" id="1851006"/>
    <lineage>
        <taxon>Eukaryota</taxon>
        <taxon>Fungi</taxon>
        <taxon>Dikarya</taxon>
        <taxon>Ascomycota</taxon>
        <taxon>Pezizomycotina</taxon>
        <taxon>Eurotiomycetes</taxon>
        <taxon>Chaetothyriomycetidae</taxon>
        <taxon>Chaetothyriales</taxon>
        <taxon>Herpotrichiellaceae</taxon>
        <taxon>Phialophora</taxon>
    </lineage>
</organism>
<dbReference type="Pfam" id="PF11937">
    <property type="entry name" value="DUF3455"/>
    <property type="match status" value="1"/>
</dbReference>
<evidence type="ECO:0000313" key="2">
    <source>
        <dbReference type="EMBL" id="KIW70250.1"/>
    </source>
</evidence>
<dbReference type="EMBL" id="KN846957">
    <property type="protein sequence ID" value="KIW70250.1"/>
    <property type="molecule type" value="Genomic_DNA"/>
</dbReference>